<dbReference type="InterPro" id="IPR051784">
    <property type="entry name" value="Nod_factor_ABC_transporter"/>
</dbReference>
<feature type="transmembrane region" description="Helical" evidence="5">
    <location>
        <begin position="156"/>
        <end position="179"/>
    </location>
</feature>
<comment type="subcellular location">
    <subcellularLocation>
        <location evidence="1">Membrane</location>
        <topology evidence="1">Multi-pass membrane protein</topology>
    </subcellularLocation>
</comment>
<evidence type="ECO:0000256" key="2">
    <source>
        <dbReference type="ARBA" id="ARBA00022692"/>
    </source>
</evidence>
<protein>
    <submittedName>
        <fullName evidence="7">Multidrug ABC transporter permease</fullName>
    </submittedName>
</protein>
<evidence type="ECO:0000256" key="5">
    <source>
        <dbReference type="SAM" id="Phobius"/>
    </source>
</evidence>
<feature type="transmembrane region" description="Helical" evidence="5">
    <location>
        <begin position="20"/>
        <end position="40"/>
    </location>
</feature>
<name>A0A2U1T8P7_9CORY</name>
<evidence type="ECO:0000313" key="7">
    <source>
        <dbReference type="EMBL" id="PWC02359.1"/>
    </source>
</evidence>
<dbReference type="PANTHER" id="PTHR43229:SF2">
    <property type="entry name" value="NODULATION PROTEIN J"/>
    <property type="match status" value="1"/>
</dbReference>
<accession>A0A2U1T8P7</accession>
<keyword evidence="4 5" id="KW-0472">Membrane</keyword>
<dbReference type="GO" id="GO:0140359">
    <property type="term" value="F:ABC-type transporter activity"/>
    <property type="evidence" value="ECO:0007669"/>
    <property type="project" value="InterPro"/>
</dbReference>
<keyword evidence="8" id="KW-1185">Reference proteome</keyword>
<feature type="transmembrane region" description="Helical" evidence="5">
    <location>
        <begin position="52"/>
        <end position="72"/>
    </location>
</feature>
<organism evidence="7 8">
    <name type="scientific">Corynebacterium yudongzhengii</name>
    <dbReference type="NCBI Taxonomy" id="2080740"/>
    <lineage>
        <taxon>Bacteria</taxon>
        <taxon>Bacillati</taxon>
        <taxon>Actinomycetota</taxon>
        <taxon>Actinomycetes</taxon>
        <taxon>Mycobacteriales</taxon>
        <taxon>Corynebacteriaceae</taxon>
        <taxon>Corynebacterium</taxon>
    </lineage>
</organism>
<evidence type="ECO:0000256" key="1">
    <source>
        <dbReference type="ARBA" id="ARBA00004141"/>
    </source>
</evidence>
<feature type="transmembrane region" description="Helical" evidence="5">
    <location>
        <begin position="93"/>
        <end position="120"/>
    </location>
</feature>
<feature type="transmembrane region" description="Helical" evidence="5">
    <location>
        <begin position="210"/>
        <end position="230"/>
    </location>
</feature>
<dbReference type="GO" id="GO:0016020">
    <property type="term" value="C:membrane"/>
    <property type="evidence" value="ECO:0007669"/>
    <property type="project" value="UniProtKB-SubCell"/>
</dbReference>
<reference evidence="8" key="1">
    <citation type="submission" date="2018-04" db="EMBL/GenBank/DDBJ databases">
        <authorList>
            <person name="Liu S."/>
            <person name="Wang Z."/>
            <person name="Li J."/>
        </authorList>
    </citation>
    <scope>NUCLEOTIDE SEQUENCE [LARGE SCALE GENOMIC DNA]</scope>
    <source>
        <strain evidence="8">2189</strain>
    </source>
</reference>
<keyword evidence="3 5" id="KW-1133">Transmembrane helix</keyword>
<feature type="domain" description="ABC-2 type transporter transmembrane" evidence="6">
    <location>
        <begin position="9"/>
        <end position="175"/>
    </location>
</feature>
<keyword evidence="2 5" id="KW-0812">Transmembrane</keyword>
<dbReference type="Pfam" id="PF01061">
    <property type="entry name" value="ABC2_membrane"/>
    <property type="match status" value="1"/>
</dbReference>
<proteinExistence type="predicted"/>
<dbReference type="EMBL" id="QEEZ01000004">
    <property type="protein sequence ID" value="PWC02359.1"/>
    <property type="molecule type" value="Genomic_DNA"/>
</dbReference>
<dbReference type="InterPro" id="IPR013525">
    <property type="entry name" value="ABC2_TM"/>
</dbReference>
<comment type="caution">
    <text evidence="7">The sequence shown here is derived from an EMBL/GenBank/DDBJ whole genome shotgun (WGS) entry which is preliminary data.</text>
</comment>
<dbReference type="OrthoDB" id="160207at2"/>
<dbReference type="PANTHER" id="PTHR43229">
    <property type="entry name" value="NODULATION PROTEIN J"/>
    <property type="match status" value="1"/>
</dbReference>
<dbReference type="Proteomes" id="UP000244989">
    <property type="component" value="Unassembled WGS sequence"/>
</dbReference>
<feature type="transmembrane region" description="Helical" evidence="5">
    <location>
        <begin position="126"/>
        <end position="149"/>
    </location>
</feature>
<dbReference type="AlphaFoldDB" id="A0A2U1T8P7"/>
<sequence length="234" mass="24174">MAIAQGRIEARLMLRHGEQLLLSLIIPAAMLCVAATMPVLGDSSGIDDIVPMILAIAATSSGFTGQAISLAFDRRYGALKRTGASGVPAHIIILGKILGVLAMVAVQVVVITLVALLLGFRPEPVGVTIAALTLVIGVATFTAAGLLMGGCLSAEIVLGLANLVWLVLVGVVGFVLYAYGLDDAGFFNLVPSVALATGLADSFAGSFPSLQLGVLVAWAVLFGLAARRWFRFDN</sequence>
<evidence type="ECO:0000256" key="4">
    <source>
        <dbReference type="ARBA" id="ARBA00023136"/>
    </source>
</evidence>
<evidence type="ECO:0000256" key="3">
    <source>
        <dbReference type="ARBA" id="ARBA00022989"/>
    </source>
</evidence>
<evidence type="ECO:0000313" key="8">
    <source>
        <dbReference type="Proteomes" id="UP000244989"/>
    </source>
</evidence>
<gene>
    <name evidence="7" type="ORF">DF222_02625</name>
</gene>
<dbReference type="KEGG" id="cyz:C3B44_05405"/>
<evidence type="ECO:0000259" key="6">
    <source>
        <dbReference type="Pfam" id="PF01061"/>
    </source>
</evidence>